<sequence length="206" mass="21235">MASHSPDQGKVATSGAAKSSTSSESVASPAEPSLPSPPALPSLPPPTSNTTEPLTTKPTPSLASNTTPEPTPPSDEAILSALTSPPDVDDSPLSSSPPSQPLHDFRPSPALQNPILEALMQKALQDEAAADAKGVIRSGPGGSGGESVDEVKSSLEEEILLFSEVSARRAEAAVGRQRSWVEEELKPNAEEGESKEQTSEKAGKEP</sequence>
<dbReference type="Proteomes" id="UP000193467">
    <property type="component" value="Unassembled WGS sequence"/>
</dbReference>
<dbReference type="AlphaFoldDB" id="A0A1Y2FHP5"/>
<reference evidence="2 3" key="1">
    <citation type="submission" date="2016-07" db="EMBL/GenBank/DDBJ databases">
        <title>Pervasive Adenine N6-methylation of Active Genes in Fungi.</title>
        <authorList>
            <consortium name="DOE Joint Genome Institute"/>
            <person name="Mondo S.J."/>
            <person name="Dannebaum R.O."/>
            <person name="Kuo R.C."/>
            <person name="Labutti K."/>
            <person name="Haridas S."/>
            <person name="Kuo A."/>
            <person name="Salamov A."/>
            <person name="Ahrendt S.R."/>
            <person name="Lipzen A."/>
            <person name="Sullivan W."/>
            <person name="Andreopoulos W.B."/>
            <person name="Clum A."/>
            <person name="Lindquist E."/>
            <person name="Daum C."/>
            <person name="Ramamoorthy G.K."/>
            <person name="Gryganskyi A."/>
            <person name="Culley D."/>
            <person name="Magnuson J.K."/>
            <person name="James T.Y."/>
            <person name="O'Malley M.A."/>
            <person name="Stajich J.E."/>
            <person name="Spatafora J.W."/>
            <person name="Visel A."/>
            <person name="Grigoriev I.V."/>
        </authorList>
    </citation>
    <scope>NUCLEOTIDE SEQUENCE [LARGE SCALE GENOMIC DNA]</scope>
    <source>
        <strain evidence="2 3">62-1032</strain>
    </source>
</reference>
<feature type="region of interest" description="Disordered" evidence="1">
    <location>
        <begin position="172"/>
        <end position="206"/>
    </location>
</feature>
<feature type="compositionally biased region" description="Pro residues" evidence="1">
    <location>
        <begin position="32"/>
        <end position="47"/>
    </location>
</feature>
<organism evidence="2 3">
    <name type="scientific">Leucosporidium creatinivorum</name>
    <dbReference type="NCBI Taxonomy" id="106004"/>
    <lineage>
        <taxon>Eukaryota</taxon>
        <taxon>Fungi</taxon>
        <taxon>Dikarya</taxon>
        <taxon>Basidiomycota</taxon>
        <taxon>Pucciniomycotina</taxon>
        <taxon>Microbotryomycetes</taxon>
        <taxon>Leucosporidiales</taxon>
        <taxon>Leucosporidium</taxon>
    </lineage>
</organism>
<name>A0A1Y2FHP5_9BASI</name>
<gene>
    <name evidence="2" type="ORF">BCR35DRAFT_331134</name>
</gene>
<protein>
    <submittedName>
        <fullName evidence="2">Uncharacterized protein</fullName>
    </submittedName>
</protein>
<accession>A0A1Y2FHP5</accession>
<feature type="region of interest" description="Disordered" evidence="1">
    <location>
        <begin position="1"/>
        <end position="152"/>
    </location>
</feature>
<feature type="compositionally biased region" description="Low complexity" evidence="1">
    <location>
        <begin position="48"/>
        <end position="62"/>
    </location>
</feature>
<keyword evidence="3" id="KW-1185">Reference proteome</keyword>
<evidence type="ECO:0000256" key="1">
    <source>
        <dbReference type="SAM" id="MobiDB-lite"/>
    </source>
</evidence>
<feature type="compositionally biased region" description="Basic and acidic residues" evidence="1">
    <location>
        <begin position="179"/>
        <end position="206"/>
    </location>
</feature>
<dbReference type="EMBL" id="MCGR01000019">
    <property type="protein sequence ID" value="ORY83481.1"/>
    <property type="molecule type" value="Genomic_DNA"/>
</dbReference>
<evidence type="ECO:0000313" key="2">
    <source>
        <dbReference type="EMBL" id="ORY83481.1"/>
    </source>
</evidence>
<evidence type="ECO:0000313" key="3">
    <source>
        <dbReference type="Proteomes" id="UP000193467"/>
    </source>
</evidence>
<proteinExistence type="predicted"/>
<dbReference type="InParanoid" id="A0A1Y2FHP5"/>
<comment type="caution">
    <text evidence="2">The sequence shown here is derived from an EMBL/GenBank/DDBJ whole genome shotgun (WGS) entry which is preliminary data.</text>
</comment>
<feature type="compositionally biased region" description="Low complexity" evidence="1">
    <location>
        <begin position="12"/>
        <end position="31"/>
    </location>
</feature>